<keyword evidence="3 12" id="KW-0963">Cytoplasm</keyword>
<dbReference type="HAMAP" id="MF_00111">
    <property type="entry name" value="MurA"/>
    <property type="match status" value="1"/>
</dbReference>
<keyword evidence="9 12" id="KW-0961">Cell wall biogenesis/degradation</keyword>
<keyword evidence="15" id="KW-1185">Reference proteome</keyword>
<feature type="binding site" evidence="12">
    <location>
        <begin position="121"/>
        <end position="125"/>
    </location>
    <ligand>
        <name>UDP-N-acetyl-alpha-D-glucosamine</name>
        <dbReference type="ChEBI" id="CHEBI:57705"/>
    </ligand>
</feature>
<feature type="active site" description="Proton donor" evidence="12">
    <location>
        <position position="116"/>
    </location>
</feature>
<dbReference type="InterPro" id="IPR050068">
    <property type="entry name" value="MurA_subfamily"/>
</dbReference>
<dbReference type="GO" id="GO:0009252">
    <property type="term" value="P:peptidoglycan biosynthetic process"/>
    <property type="evidence" value="ECO:0007669"/>
    <property type="project" value="UniProtKB-UniRule"/>
</dbReference>
<comment type="pathway">
    <text evidence="2 12">Cell wall biogenesis; peptidoglycan biosynthesis.</text>
</comment>
<keyword evidence="8 12" id="KW-0131">Cell cycle</keyword>
<dbReference type="RefSeq" id="WP_124999519.1">
    <property type="nucleotide sequence ID" value="NZ_BHYK01000006.1"/>
</dbReference>
<dbReference type="InterPro" id="IPR013792">
    <property type="entry name" value="RNA3'P_cycl/enolpyr_Trfase_a/b"/>
</dbReference>
<organism evidence="14 15">
    <name type="scientific">Clostridium tagluense</name>
    <dbReference type="NCBI Taxonomy" id="360422"/>
    <lineage>
        <taxon>Bacteria</taxon>
        <taxon>Bacillati</taxon>
        <taxon>Bacillota</taxon>
        <taxon>Clostridia</taxon>
        <taxon>Eubacteriales</taxon>
        <taxon>Clostridiaceae</taxon>
        <taxon>Clostridium</taxon>
    </lineage>
</organism>
<protein>
    <recommendedName>
        <fullName evidence="12">UDP-N-acetylglucosamine 1-carboxyvinyltransferase</fullName>
        <ecNumber evidence="12">2.5.1.7</ecNumber>
    </recommendedName>
    <alternativeName>
        <fullName evidence="12">Enoylpyruvate transferase</fullName>
    </alternativeName>
    <alternativeName>
        <fullName evidence="12">UDP-N-acetylglucosamine enolpyruvyl transferase</fullName>
        <shortName evidence="12">EPT</shortName>
    </alternativeName>
</protein>
<feature type="domain" description="Enolpyruvate transferase" evidence="13">
    <location>
        <begin position="7"/>
        <end position="403"/>
    </location>
</feature>
<dbReference type="SUPFAM" id="SSF55205">
    <property type="entry name" value="EPT/RTPC-like"/>
    <property type="match status" value="1"/>
</dbReference>
<dbReference type="PANTHER" id="PTHR43783:SF2">
    <property type="entry name" value="UDP-N-ACETYLGLUCOSAMINE 1-CARBOXYVINYLTRANSFERASE 2"/>
    <property type="match status" value="1"/>
</dbReference>
<evidence type="ECO:0000256" key="1">
    <source>
        <dbReference type="ARBA" id="ARBA00004496"/>
    </source>
</evidence>
<dbReference type="InterPro" id="IPR001986">
    <property type="entry name" value="Enolpyruvate_Tfrase_dom"/>
</dbReference>
<sequence>MRWLEITRGNPLKGSITIPGSKNSSLPLLVACCLCDEVVILKNIPNISDVSLVCDIAKDIGMKIIIKEDKLILDPSNINSAIIDHSKSADFRASYYFAGALLAKFKRVSIGYPGGDDFGSRPIDQHIKGLEALGAKFNFYKDYYVVQANKLIGADIYLDVISSGATINIMLAAVLAQGKTILRNAAKDPEVVDVAIFLNEMGAFVKGAGTDIITIEGVKSLGGGTHCAIPDRLIAGSYLMAAAITGGDIKASGIIPEHLISCTAKLEEAGVCIEEGNDFIRAYTQGKIQGVNVKATMYPGFATDLQQPLTALLILASSHSVIVDKVYPGRFNHCQELNRMGADIIIKQGSAIIPGNRSLKGAWVNASDVRAGISLILAGLIAEGTTYITGVEHIERGYVNIVKDFLSLGANIKLVETDLEENKEDDIC</sequence>
<dbReference type="GO" id="GO:0005737">
    <property type="term" value="C:cytoplasm"/>
    <property type="evidence" value="ECO:0007669"/>
    <property type="project" value="UniProtKB-SubCell"/>
</dbReference>
<evidence type="ECO:0000256" key="10">
    <source>
        <dbReference type="ARBA" id="ARBA00038367"/>
    </source>
</evidence>
<gene>
    <name evidence="14" type="primary">murA2</name>
    <name evidence="12" type="synonym">murA</name>
    <name evidence="14" type="ORF">Ctaglu_14010</name>
</gene>
<keyword evidence="7 12" id="KW-0573">Peptidoglycan synthesis</keyword>
<evidence type="ECO:0000256" key="7">
    <source>
        <dbReference type="ARBA" id="ARBA00022984"/>
    </source>
</evidence>
<comment type="subcellular location">
    <subcellularLocation>
        <location evidence="1 12">Cytoplasm</location>
    </subcellularLocation>
</comment>
<dbReference type="EC" id="2.5.1.7" evidence="12"/>
<proteinExistence type="inferred from homology"/>
<dbReference type="GO" id="GO:0019277">
    <property type="term" value="P:UDP-N-acetylgalactosamine biosynthetic process"/>
    <property type="evidence" value="ECO:0007669"/>
    <property type="project" value="InterPro"/>
</dbReference>
<dbReference type="InterPro" id="IPR036968">
    <property type="entry name" value="Enolpyruvate_Tfrase_sf"/>
</dbReference>
<evidence type="ECO:0000313" key="15">
    <source>
        <dbReference type="Proteomes" id="UP000287872"/>
    </source>
</evidence>
<feature type="binding site" evidence="12">
    <location>
        <position position="326"/>
    </location>
    <ligand>
        <name>UDP-N-acetyl-alpha-D-glucosamine</name>
        <dbReference type="ChEBI" id="CHEBI:57705"/>
    </ligand>
</feature>
<evidence type="ECO:0000256" key="12">
    <source>
        <dbReference type="HAMAP-Rule" id="MF_00111"/>
    </source>
</evidence>
<accession>A0A401UJS1</accession>
<dbReference type="GO" id="GO:0071555">
    <property type="term" value="P:cell wall organization"/>
    <property type="evidence" value="ECO:0007669"/>
    <property type="project" value="UniProtKB-KW"/>
</dbReference>
<comment type="caution">
    <text evidence="12">Lacks conserved residue(s) required for the propagation of feature annotation.</text>
</comment>
<dbReference type="GO" id="GO:0051301">
    <property type="term" value="P:cell division"/>
    <property type="evidence" value="ECO:0007669"/>
    <property type="project" value="UniProtKB-KW"/>
</dbReference>
<dbReference type="InterPro" id="IPR005750">
    <property type="entry name" value="UDP_GlcNAc_COvinyl_MurA"/>
</dbReference>
<dbReference type="EMBL" id="BHYK01000006">
    <property type="protein sequence ID" value="GCD09778.1"/>
    <property type="molecule type" value="Genomic_DNA"/>
</dbReference>
<dbReference type="Pfam" id="PF00275">
    <property type="entry name" value="EPSP_synthase"/>
    <property type="match status" value="1"/>
</dbReference>
<dbReference type="PANTHER" id="PTHR43783">
    <property type="entry name" value="UDP-N-ACETYLGLUCOSAMINE 1-CARBOXYVINYLTRANSFERASE"/>
    <property type="match status" value="1"/>
</dbReference>
<dbReference type="GO" id="GO:0008760">
    <property type="term" value="F:UDP-N-acetylglucosamine 1-carboxyvinyltransferase activity"/>
    <property type="evidence" value="ECO:0007669"/>
    <property type="project" value="UniProtKB-UniRule"/>
</dbReference>
<reference evidence="14 15" key="1">
    <citation type="submission" date="2018-11" db="EMBL/GenBank/DDBJ databases">
        <title>Genome sequencing and assembly of Clostridium tagluense strain A121.</title>
        <authorList>
            <person name="Murakami T."/>
            <person name="Segawa T."/>
            <person name="Shcherbakova V.A."/>
            <person name="Mori H."/>
            <person name="Yoshimura Y."/>
        </authorList>
    </citation>
    <scope>NUCLEOTIDE SEQUENCE [LARGE SCALE GENOMIC DNA]</scope>
    <source>
        <strain evidence="14 15">A121</strain>
    </source>
</reference>
<comment type="caution">
    <text evidence="14">The sequence shown here is derived from an EMBL/GenBank/DDBJ whole genome shotgun (WGS) entry which is preliminary data.</text>
</comment>
<evidence type="ECO:0000259" key="13">
    <source>
        <dbReference type="Pfam" id="PF00275"/>
    </source>
</evidence>
<evidence type="ECO:0000256" key="11">
    <source>
        <dbReference type="ARBA" id="ARBA00047527"/>
    </source>
</evidence>
<feature type="binding site" evidence="12">
    <location>
        <position position="92"/>
    </location>
    <ligand>
        <name>UDP-N-acetyl-alpha-D-glucosamine</name>
        <dbReference type="ChEBI" id="CHEBI:57705"/>
    </ligand>
</feature>
<keyword evidence="5 12" id="KW-0808">Transferase</keyword>
<comment type="catalytic activity">
    <reaction evidence="11 12">
        <text>phosphoenolpyruvate + UDP-N-acetyl-alpha-D-glucosamine = UDP-N-acetyl-3-O-(1-carboxyvinyl)-alpha-D-glucosamine + phosphate</text>
        <dbReference type="Rhea" id="RHEA:18681"/>
        <dbReference type="ChEBI" id="CHEBI:43474"/>
        <dbReference type="ChEBI" id="CHEBI:57705"/>
        <dbReference type="ChEBI" id="CHEBI:58702"/>
        <dbReference type="ChEBI" id="CHEBI:68483"/>
        <dbReference type="EC" id="2.5.1.7"/>
    </reaction>
</comment>
<evidence type="ECO:0000256" key="9">
    <source>
        <dbReference type="ARBA" id="ARBA00023316"/>
    </source>
</evidence>
<keyword evidence="6 12" id="KW-0133">Cell shape</keyword>
<dbReference type="UniPathway" id="UPA00219"/>
<evidence type="ECO:0000256" key="3">
    <source>
        <dbReference type="ARBA" id="ARBA00022490"/>
    </source>
</evidence>
<dbReference type="NCBIfam" id="NF006873">
    <property type="entry name" value="PRK09369.1"/>
    <property type="match status" value="1"/>
</dbReference>
<dbReference type="NCBIfam" id="TIGR01072">
    <property type="entry name" value="murA"/>
    <property type="match status" value="1"/>
</dbReference>
<comment type="similarity">
    <text evidence="10 12">Belongs to the EPSP synthase family. MurA subfamily.</text>
</comment>
<evidence type="ECO:0000313" key="14">
    <source>
        <dbReference type="EMBL" id="GCD09778.1"/>
    </source>
</evidence>
<dbReference type="AlphaFoldDB" id="A0A401UJS1"/>
<dbReference type="CDD" id="cd01555">
    <property type="entry name" value="UdpNAET"/>
    <property type="match status" value="1"/>
</dbReference>
<name>A0A401UJS1_9CLOT</name>
<keyword evidence="4 12" id="KW-0132">Cell division</keyword>
<evidence type="ECO:0000256" key="8">
    <source>
        <dbReference type="ARBA" id="ARBA00023306"/>
    </source>
</evidence>
<dbReference type="GO" id="GO:0008360">
    <property type="term" value="P:regulation of cell shape"/>
    <property type="evidence" value="ECO:0007669"/>
    <property type="project" value="UniProtKB-KW"/>
</dbReference>
<evidence type="ECO:0000256" key="4">
    <source>
        <dbReference type="ARBA" id="ARBA00022618"/>
    </source>
</evidence>
<dbReference type="Proteomes" id="UP000287872">
    <property type="component" value="Unassembled WGS sequence"/>
</dbReference>
<evidence type="ECO:0000256" key="2">
    <source>
        <dbReference type="ARBA" id="ARBA00004752"/>
    </source>
</evidence>
<evidence type="ECO:0000256" key="5">
    <source>
        <dbReference type="ARBA" id="ARBA00022679"/>
    </source>
</evidence>
<feature type="binding site" evidence="12">
    <location>
        <begin position="22"/>
        <end position="23"/>
    </location>
    <ligand>
        <name>phosphoenolpyruvate</name>
        <dbReference type="ChEBI" id="CHEBI:58702"/>
    </ligand>
</feature>
<evidence type="ECO:0000256" key="6">
    <source>
        <dbReference type="ARBA" id="ARBA00022960"/>
    </source>
</evidence>
<dbReference type="OrthoDB" id="9803760at2"/>
<feature type="binding site" evidence="12">
    <location>
        <position position="304"/>
    </location>
    <ligand>
        <name>UDP-N-acetyl-alpha-D-glucosamine</name>
        <dbReference type="ChEBI" id="CHEBI:57705"/>
    </ligand>
</feature>
<comment type="function">
    <text evidence="12">Cell wall formation. Adds enolpyruvyl to UDP-N-acetylglucosamine.</text>
</comment>
<dbReference type="Gene3D" id="3.65.10.10">
    <property type="entry name" value="Enolpyruvate transferase domain"/>
    <property type="match status" value="2"/>
</dbReference>